<gene>
    <name evidence="9" type="ORF">CHILSU_LOCUS906</name>
</gene>
<evidence type="ECO:0000256" key="4">
    <source>
        <dbReference type="ARBA" id="ARBA00023128"/>
    </source>
</evidence>
<dbReference type="PANTHER" id="PTHR15925:SF2">
    <property type="entry name" value="SMALL RIBOSOMAL SUBUNIT PROTEIN MS23"/>
    <property type="match status" value="1"/>
</dbReference>
<sequence>MASSRLERIGTILTRVEGLLTKGGMKPDDRPLWFDVYRAFPPFAEPRVAKPKPEIKPIRQILYQEDIIRAKFHSKGLGMGAVNILNPNSEPQIKRLIKQYEKLKSEGVPDEELVEKSAAMVASEPRPENKSSKIPKTDNPESVTSKVLAEADLKNIFSEK</sequence>
<dbReference type="EMBL" id="OU963903">
    <property type="protein sequence ID" value="CAH0397820.1"/>
    <property type="molecule type" value="Genomic_DNA"/>
</dbReference>
<dbReference type="Pfam" id="PF10484">
    <property type="entry name" value="MRP-S23"/>
    <property type="match status" value="1"/>
</dbReference>
<accession>A0ABN8ATK3</accession>
<proteinExistence type="inferred from homology"/>
<dbReference type="CDD" id="cd23701">
    <property type="entry name" value="At1g26750"/>
    <property type="match status" value="1"/>
</dbReference>
<evidence type="ECO:0000313" key="10">
    <source>
        <dbReference type="Proteomes" id="UP001153292"/>
    </source>
</evidence>
<feature type="compositionally biased region" description="Basic and acidic residues" evidence="7">
    <location>
        <begin position="125"/>
        <end position="139"/>
    </location>
</feature>
<dbReference type="InterPro" id="IPR019520">
    <property type="entry name" value="Ribosomal_mS23_met"/>
</dbReference>
<name>A0ABN8ATK3_CHISP</name>
<keyword evidence="10" id="KW-1185">Reference proteome</keyword>
<reference evidence="9" key="1">
    <citation type="submission" date="2021-12" db="EMBL/GenBank/DDBJ databases">
        <authorList>
            <person name="King R."/>
        </authorList>
    </citation>
    <scope>NUCLEOTIDE SEQUENCE</scope>
</reference>
<keyword evidence="3" id="KW-0689">Ribosomal protein</keyword>
<evidence type="ECO:0000256" key="6">
    <source>
        <dbReference type="ARBA" id="ARBA00035137"/>
    </source>
</evidence>
<dbReference type="InterPro" id="IPR059242">
    <property type="entry name" value="mS23_dom"/>
</dbReference>
<evidence type="ECO:0000256" key="7">
    <source>
        <dbReference type="SAM" id="MobiDB-lite"/>
    </source>
</evidence>
<dbReference type="InterPro" id="IPR023611">
    <property type="entry name" value="mS23_dom_met"/>
</dbReference>
<feature type="domain" description="Small ribosomal subunit protein mS23 conserved" evidence="8">
    <location>
        <begin position="2"/>
        <end position="122"/>
    </location>
</feature>
<dbReference type="PANTHER" id="PTHR15925">
    <property type="entry name" value="MITOCHONDRIAL RIBOSOMAL PROTEIN S23"/>
    <property type="match status" value="1"/>
</dbReference>
<keyword evidence="5" id="KW-0687">Ribonucleoprotein</keyword>
<evidence type="ECO:0000313" key="9">
    <source>
        <dbReference type="EMBL" id="CAH0397820.1"/>
    </source>
</evidence>
<feature type="region of interest" description="Disordered" evidence="7">
    <location>
        <begin position="106"/>
        <end position="145"/>
    </location>
</feature>
<protein>
    <recommendedName>
        <fullName evidence="6">Small ribosomal subunit protein mS23</fullName>
    </recommendedName>
</protein>
<evidence type="ECO:0000256" key="3">
    <source>
        <dbReference type="ARBA" id="ARBA00022980"/>
    </source>
</evidence>
<comment type="subcellular location">
    <subcellularLocation>
        <location evidence="1">Mitochondrion</location>
    </subcellularLocation>
</comment>
<evidence type="ECO:0000259" key="8">
    <source>
        <dbReference type="Pfam" id="PF10484"/>
    </source>
</evidence>
<comment type="similarity">
    <text evidence="2">Belongs to the mitochondrion-specific ribosomal protein mS23 family.</text>
</comment>
<evidence type="ECO:0000256" key="2">
    <source>
        <dbReference type="ARBA" id="ARBA00009864"/>
    </source>
</evidence>
<organism evidence="9 10">
    <name type="scientific">Chilo suppressalis</name>
    <name type="common">Asiatic rice borer moth</name>
    <dbReference type="NCBI Taxonomy" id="168631"/>
    <lineage>
        <taxon>Eukaryota</taxon>
        <taxon>Metazoa</taxon>
        <taxon>Ecdysozoa</taxon>
        <taxon>Arthropoda</taxon>
        <taxon>Hexapoda</taxon>
        <taxon>Insecta</taxon>
        <taxon>Pterygota</taxon>
        <taxon>Neoptera</taxon>
        <taxon>Endopterygota</taxon>
        <taxon>Lepidoptera</taxon>
        <taxon>Glossata</taxon>
        <taxon>Ditrysia</taxon>
        <taxon>Pyraloidea</taxon>
        <taxon>Crambidae</taxon>
        <taxon>Crambinae</taxon>
        <taxon>Chilo</taxon>
    </lineage>
</organism>
<dbReference type="Proteomes" id="UP001153292">
    <property type="component" value="Chromosome 10"/>
</dbReference>
<keyword evidence="4" id="KW-0496">Mitochondrion</keyword>
<evidence type="ECO:0000256" key="5">
    <source>
        <dbReference type="ARBA" id="ARBA00023274"/>
    </source>
</evidence>
<evidence type="ECO:0000256" key="1">
    <source>
        <dbReference type="ARBA" id="ARBA00004173"/>
    </source>
</evidence>